<dbReference type="InterPro" id="IPR030385">
    <property type="entry name" value="G_IRG_dom"/>
</dbReference>
<dbReference type="Pfam" id="PF05049">
    <property type="entry name" value="IIGP"/>
    <property type="match status" value="1"/>
</dbReference>
<dbReference type="Ensembl" id="ENSEEET00000065253.1">
    <property type="protein sequence ID" value="ENSEEEP00000056415.1"/>
    <property type="gene ID" value="ENSEEEG00000029086.1"/>
</dbReference>
<dbReference type="GO" id="GO:0016787">
    <property type="term" value="F:hydrolase activity"/>
    <property type="evidence" value="ECO:0007669"/>
    <property type="project" value="UniProtKB-KW"/>
</dbReference>
<keyword evidence="4" id="KW-0342">GTP-binding</keyword>
<dbReference type="PANTHER" id="PTHR32341:SF10">
    <property type="entry name" value="INTERFERON-INDUCIBLE GTPASE 5"/>
    <property type="match status" value="1"/>
</dbReference>
<accession>A0AAY5EHN2</accession>
<dbReference type="SUPFAM" id="SSF52540">
    <property type="entry name" value="P-loop containing nucleoside triphosphate hydrolases"/>
    <property type="match status" value="1"/>
</dbReference>
<dbReference type="InterPro" id="IPR051515">
    <property type="entry name" value="IRG"/>
</dbReference>
<reference evidence="6" key="3">
    <citation type="submission" date="2025-09" db="UniProtKB">
        <authorList>
            <consortium name="Ensembl"/>
        </authorList>
    </citation>
    <scope>IDENTIFICATION</scope>
</reference>
<evidence type="ECO:0000256" key="3">
    <source>
        <dbReference type="ARBA" id="ARBA00022801"/>
    </source>
</evidence>
<sequence length="252" mass="28162">MPSQNSDKGEAIQASGESNFKKAAKKAKKQVDNLLHVSLNIAVTGDSGAGKSTFINAIRGLEDDAQGAAKTGVTETTTEATPYQHPTMSNVTLWDLPGIGTPNFKAKTYLKDVKFDTYDFFMIISSERFRENDIMLAKQIQKKKKQFYFIRSKVDNDLRAEGSKISFSTEEMLSKIKTNCEENLKEIRNPKVFLISSKEFCAIDFEKLVDTLVSELPQHKQNRGTENPSPFDSCCYSVDITGNMTLVFILVT</sequence>
<organism evidence="6 7">
    <name type="scientific">Electrophorus electricus</name>
    <name type="common">Electric eel</name>
    <name type="synonym">Gymnotus electricus</name>
    <dbReference type="NCBI Taxonomy" id="8005"/>
    <lineage>
        <taxon>Eukaryota</taxon>
        <taxon>Metazoa</taxon>
        <taxon>Chordata</taxon>
        <taxon>Craniata</taxon>
        <taxon>Vertebrata</taxon>
        <taxon>Euteleostomi</taxon>
        <taxon>Actinopterygii</taxon>
        <taxon>Neopterygii</taxon>
        <taxon>Teleostei</taxon>
        <taxon>Ostariophysi</taxon>
        <taxon>Gymnotiformes</taxon>
        <taxon>Gymnotoidei</taxon>
        <taxon>Gymnotidae</taxon>
        <taxon>Electrophorus</taxon>
    </lineage>
</organism>
<dbReference type="InterPro" id="IPR027417">
    <property type="entry name" value="P-loop_NTPase"/>
</dbReference>
<name>A0AAY5EHN2_ELEEL</name>
<dbReference type="PANTHER" id="PTHR32341">
    <property type="entry name" value="INTERFERON-INDUCIBLE GTPASE"/>
    <property type="match status" value="1"/>
</dbReference>
<dbReference type="AlphaFoldDB" id="A0AAY5EHN2"/>
<keyword evidence="3" id="KW-0378">Hydrolase</keyword>
<dbReference type="GeneTree" id="ENSGT00950000183007"/>
<evidence type="ECO:0000256" key="1">
    <source>
        <dbReference type="ARBA" id="ARBA00005429"/>
    </source>
</evidence>
<dbReference type="Proteomes" id="UP000314983">
    <property type="component" value="Unassembled WGS sequence"/>
</dbReference>
<dbReference type="GO" id="GO:0005525">
    <property type="term" value="F:GTP binding"/>
    <property type="evidence" value="ECO:0007669"/>
    <property type="project" value="UniProtKB-KW"/>
</dbReference>
<reference evidence="7" key="1">
    <citation type="submission" date="2020-05" db="EMBL/GenBank/DDBJ databases">
        <title>Electrophorus electricus (electric eel) genome, fEleEle1, primary haplotype.</title>
        <authorList>
            <person name="Myers G."/>
            <person name="Meyer A."/>
            <person name="Fedrigo O."/>
            <person name="Formenti G."/>
            <person name="Rhie A."/>
            <person name="Tracey A."/>
            <person name="Sims Y."/>
            <person name="Jarvis E.D."/>
        </authorList>
    </citation>
    <scope>NUCLEOTIDE SEQUENCE [LARGE SCALE GENOMIC DNA]</scope>
</reference>
<proteinExistence type="inferred from homology"/>
<evidence type="ECO:0000313" key="6">
    <source>
        <dbReference type="Ensembl" id="ENSEEEP00000056415.1"/>
    </source>
</evidence>
<keyword evidence="7" id="KW-1185">Reference proteome</keyword>
<evidence type="ECO:0000256" key="2">
    <source>
        <dbReference type="ARBA" id="ARBA00022741"/>
    </source>
</evidence>
<comment type="similarity">
    <text evidence="1">Belongs to the TRAFAC class dynamin-like GTPase superfamily. IRG family.</text>
</comment>
<protein>
    <recommendedName>
        <fullName evidence="5">IRG-type G domain-containing protein</fullName>
    </recommendedName>
</protein>
<feature type="domain" description="IRG-type G" evidence="5">
    <location>
        <begin position="37"/>
        <end position="215"/>
    </location>
</feature>
<dbReference type="InterPro" id="IPR007743">
    <property type="entry name" value="Immunity-related_GTPase-like"/>
</dbReference>
<dbReference type="PROSITE" id="PS51716">
    <property type="entry name" value="G_IRG"/>
    <property type="match status" value="1"/>
</dbReference>
<dbReference type="FunFam" id="3.40.50.300:FF:000541">
    <property type="entry name" value="Immunity related GTPase M"/>
    <property type="match status" value="1"/>
</dbReference>
<dbReference type="Gene3D" id="3.40.50.300">
    <property type="entry name" value="P-loop containing nucleotide triphosphate hydrolases"/>
    <property type="match status" value="1"/>
</dbReference>
<evidence type="ECO:0000313" key="7">
    <source>
        <dbReference type="Proteomes" id="UP000314983"/>
    </source>
</evidence>
<keyword evidence="2" id="KW-0547">Nucleotide-binding</keyword>
<reference evidence="6" key="2">
    <citation type="submission" date="2025-08" db="UniProtKB">
        <authorList>
            <consortium name="Ensembl"/>
        </authorList>
    </citation>
    <scope>IDENTIFICATION</scope>
</reference>
<evidence type="ECO:0000259" key="5">
    <source>
        <dbReference type="PROSITE" id="PS51716"/>
    </source>
</evidence>
<dbReference type="GO" id="GO:0016020">
    <property type="term" value="C:membrane"/>
    <property type="evidence" value="ECO:0007669"/>
    <property type="project" value="InterPro"/>
</dbReference>
<evidence type="ECO:0000256" key="4">
    <source>
        <dbReference type="ARBA" id="ARBA00023134"/>
    </source>
</evidence>